<feature type="domain" description="DUF559" evidence="2">
    <location>
        <begin position="81"/>
        <end position="184"/>
    </location>
</feature>
<organism evidence="3 4">
    <name type="scientific">Agrobacterium salinitolerans</name>
    <dbReference type="NCBI Taxonomy" id="1183413"/>
    <lineage>
        <taxon>Bacteria</taxon>
        <taxon>Pseudomonadati</taxon>
        <taxon>Pseudomonadota</taxon>
        <taxon>Alphaproteobacteria</taxon>
        <taxon>Hyphomicrobiales</taxon>
        <taxon>Rhizobiaceae</taxon>
        <taxon>Rhizobium/Agrobacterium group</taxon>
        <taxon>Agrobacterium</taxon>
    </lineage>
</organism>
<feature type="compositionally biased region" description="Basic and acidic residues" evidence="1">
    <location>
        <begin position="20"/>
        <end position="29"/>
    </location>
</feature>
<dbReference type="InterPro" id="IPR007569">
    <property type="entry name" value="DUF559"/>
</dbReference>
<gene>
    <name evidence="3" type="ORF">O9X88_15525</name>
</gene>
<evidence type="ECO:0000313" key="3">
    <source>
        <dbReference type="EMBL" id="MCZ7938965.1"/>
    </source>
</evidence>
<dbReference type="RefSeq" id="WP_269835113.1">
    <property type="nucleotide sequence ID" value="NZ_JAPZLR010000010.1"/>
</dbReference>
<dbReference type="GO" id="GO:0004519">
    <property type="term" value="F:endonuclease activity"/>
    <property type="evidence" value="ECO:0007669"/>
    <property type="project" value="UniProtKB-KW"/>
</dbReference>
<dbReference type="EMBL" id="JAPZLR010000010">
    <property type="protein sequence ID" value="MCZ7938965.1"/>
    <property type="molecule type" value="Genomic_DNA"/>
</dbReference>
<dbReference type="Gene3D" id="3.40.960.10">
    <property type="entry name" value="VSR Endonuclease"/>
    <property type="match status" value="1"/>
</dbReference>
<dbReference type="SUPFAM" id="SSF52980">
    <property type="entry name" value="Restriction endonuclease-like"/>
    <property type="match status" value="1"/>
</dbReference>
<evidence type="ECO:0000256" key="1">
    <source>
        <dbReference type="SAM" id="MobiDB-lite"/>
    </source>
</evidence>
<reference evidence="3" key="1">
    <citation type="submission" date="2022-12" db="EMBL/GenBank/DDBJ databases">
        <title>Draft genome sequences of 22 rhizogenic Agrobacterium biovar 1 strains, the causative agent of hairy root disease.</title>
        <authorList>
            <person name="Kim N."/>
            <person name="Vargas P."/>
            <person name="Rediers H."/>
        </authorList>
    </citation>
    <scope>NUCLEOTIDE SEQUENCE</scope>
    <source>
        <strain evidence="3">ST15.13.006</strain>
    </source>
</reference>
<keyword evidence="3" id="KW-0378">Hydrolase</keyword>
<dbReference type="InterPro" id="IPR011335">
    <property type="entry name" value="Restrct_endonuc-II-like"/>
</dbReference>
<dbReference type="Proteomes" id="UP001151018">
    <property type="component" value="Unassembled WGS sequence"/>
</dbReference>
<proteinExistence type="predicted"/>
<protein>
    <submittedName>
        <fullName evidence="3">Endonuclease domain-containing protein</fullName>
    </submittedName>
</protein>
<evidence type="ECO:0000259" key="2">
    <source>
        <dbReference type="Pfam" id="PF04480"/>
    </source>
</evidence>
<dbReference type="InterPro" id="IPR047216">
    <property type="entry name" value="Endonuclease_DUF559_bact"/>
</dbReference>
<keyword evidence="3" id="KW-0540">Nuclease</keyword>
<evidence type="ECO:0000313" key="4">
    <source>
        <dbReference type="Proteomes" id="UP001151018"/>
    </source>
</evidence>
<dbReference type="Pfam" id="PF04480">
    <property type="entry name" value="DUF559"/>
    <property type="match status" value="1"/>
</dbReference>
<accession>A0A9X3R1I1</accession>
<dbReference type="PANTHER" id="PTHR38590">
    <property type="entry name" value="BLL0828 PROTEIN"/>
    <property type="match status" value="1"/>
</dbReference>
<dbReference type="AlphaFoldDB" id="A0A9X3R1I1"/>
<keyword evidence="3" id="KW-0255">Endonuclease</keyword>
<feature type="region of interest" description="Disordered" evidence="1">
    <location>
        <begin position="1"/>
        <end position="34"/>
    </location>
</feature>
<dbReference type="PANTHER" id="PTHR38590:SF1">
    <property type="entry name" value="BLL0828 PROTEIN"/>
    <property type="match status" value="1"/>
</dbReference>
<dbReference type="CDD" id="cd01038">
    <property type="entry name" value="Endonuclease_DUF559"/>
    <property type="match status" value="1"/>
</dbReference>
<name>A0A9X3R1I1_9HYPH</name>
<sequence>MIVPTRPSPLIRPFGPPSPRRGEETRGDTPDPTTGVMKICDGASHFFSPPGRRWPEGPDEGARLMVDHTGKKAAKRQPGKTTQARKLRRDETDAEYRLWYELKGRRLNGFKFSRQVPLGAYIADFVCREKMLIVELDGSQHASSPHDRQRTLWLNGQGYTVLRFWNHEVFEDLSSTLTTILAVLNAETFLPDHPDRYSPALVTGNTPQ</sequence>
<comment type="caution">
    <text evidence="3">The sequence shown here is derived from an EMBL/GenBank/DDBJ whole genome shotgun (WGS) entry which is preliminary data.</text>
</comment>